<feature type="region of interest" description="Disordered" evidence="1">
    <location>
        <begin position="1"/>
        <end position="29"/>
    </location>
</feature>
<keyword evidence="4" id="KW-1185">Reference proteome</keyword>
<dbReference type="Proteomes" id="UP001243420">
    <property type="component" value="Chromosome"/>
</dbReference>
<evidence type="ECO:0000256" key="1">
    <source>
        <dbReference type="SAM" id="MobiDB-lite"/>
    </source>
</evidence>
<keyword evidence="2" id="KW-0812">Transmembrane</keyword>
<organism evidence="3 4">
    <name type="scientific">Jannaschia ovalis</name>
    <dbReference type="NCBI Taxonomy" id="3038773"/>
    <lineage>
        <taxon>Bacteria</taxon>
        <taxon>Pseudomonadati</taxon>
        <taxon>Pseudomonadota</taxon>
        <taxon>Alphaproteobacteria</taxon>
        <taxon>Rhodobacterales</taxon>
        <taxon>Roseobacteraceae</taxon>
        <taxon>Jannaschia</taxon>
    </lineage>
</organism>
<dbReference type="RefSeq" id="WP_279965863.1">
    <property type="nucleotide sequence ID" value="NZ_CP122537.1"/>
</dbReference>
<feature type="transmembrane region" description="Helical" evidence="2">
    <location>
        <begin position="37"/>
        <end position="54"/>
    </location>
</feature>
<reference evidence="3 4" key="1">
    <citation type="submission" date="2023-04" db="EMBL/GenBank/DDBJ databases">
        <title>Jannaschia ovalis sp. nov., a marine bacterium isolated from sea tidal flat.</title>
        <authorList>
            <person name="Kwon D.Y."/>
            <person name="Kim J.-J."/>
        </authorList>
    </citation>
    <scope>NUCLEOTIDE SEQUENCE [LARGE SCALE GENOMIC DNA]</scope>
    <source>
        <strain evidence="3 4">GRR-S6-38</strain>
    </source>
</reference>
<proteinExistence type="predicted"/>
<dbReference type="InterPro" id="IPR018770">
    <property type="entry name" value="ChloroindolylP_hydrolase"/>
</dbReference>
<dbReference type="EMBL" id="CP122537">
    <property type="protein sequence ID" value="WGH79093.1"/>
    <property type="molecule type" value="Genomic_DNA"/>
</dbReference>
<evidence type="ECO:0000313" key="4">
    <source>
        <dbReference type="Proteomes" id="UP001243420"/>
    </source>
</evidence>
<gene>
    <name evidence="3" type="ORF">P8627_02185</name>
</gene>
<feature type="transmembrane region" description="Helical" evidence="2">
    <location>
        <begin position="60"/>
        <end position="81"/>
    </location>
</feature>
<sequence length="296" mass="31502">MARRFGGEFSPQGKPKGDPRPVPAPALKPPLRGRARVAILMVLSAIPVVTAFAQGGPLGLAGNLAAGAAIFAGAVATREGLKAEAAWAARRIARRPALPRKLIGAVLVGVGVMLAAATGLSGLIPGALYGAIAAALHLASFGMDPMSDKGMEGIDAFQTERVARTIEEAERHVSAMEDAVLRARDRAAEARVSQVAATARAMFRTVEDDPRDLTAARKFLGVYLMAARDATAKFADLYAQTRDAEAKAEYLALLDDLERGMEAKRETLLITDRTDLDVEIEVLRDRLKRDGLPVRD</sequence>
<keyword evidence="2" id="KW-0472">Membrane</keyword>
<evidence type="ECO:0000256" key="2">
    <source>
        <dbReference type="SAM" id="Phobius"/>
    </source>
</evidence>
<feature type="transmembrane region" description="Helical" evidence="2">
    <location>
        <begin position="102"/>
        <end position="120"/>
    </location>
</feature>
<dbReference type="Pfam" id="PF10112">
    <property type="entry name" value="Halogen_Hydrol"/>
    <property type="match status" value="1"/>
</dbReference>
<keyword evidence="2" id="KW-1133">Transmembrane helix</keyword>
<evidence type="ECO:0000313" key="3">
    <source>
        <dbReference type="EMBL" id="WGH79093.1"/>
    </source>
</evidence>
<accession>A0ABY8LFX4</accession>
<protein>
    <submittedName>
        <fullName evidence="3">5-bromo-4-chloroindolyl phosphate hydrolysis family protein</fullName>
    </submittedName>
</protein>
<name>A0ABY8LFX4_9RHOB</name>